<sequence length="485" mass="52966">MLPLEGITVVALEQAVAAPFATRQLADLGARVIKVERPEVGDFARSYDETVKGMSSHFVWLNRSKESLALDLKEDEAKEALHRLVAGADVFVQNLAPGGAARLGFGAEELRERHPRLIYCGVSGYGGTGPYRDKKAYDLLVQCEAGLVSITGTPETPSKVGISAADIAAGMYAYSGILAALLRRERTGEGATLDVSMLESLGEWMGFPAYFSLYGGEDPKRSGASHAAIAPYGPFECGDGEIVFLGIQNEREWARFCEEVLERPGMAEEERFASNSERVANRADLHAEIEGVFSRLTEEQAIERLEGAGIANARMRTVRQFLDHPQLEARDRWRQVGSPAGPLRALVPPATLAGTEPIMKPIPGIGEHTAEILSALGEGREAGTDRDDGLGEVRESIDAVDREIVRLLAEREGYVRRAASLKETRKDVEAPDRVEEVVRNARNLAGEHGANPDVAEEVYRAMISRFVSLEMDEHDQNKANREEGL</sequence>
<dbReference type="PANTHER" id="PTHR48207:SF3">
    <property type="entry name" value="SUCCINATE--HYDROXYMETHYLGLUTARATE COA-TRANSFERASE"/>
    <property type="match status" value="1"/>
</dbReference>
<dbReference type="AlphaFoldDB" id="A0A6J4QS72"/>
<dbReference type="EMBL" id="CADCVC010000148">
    <property type="protein sequence ID" value="CAA9445713.1"/>
    <property type="molecule type" value="Genomic_DNA"/>
</dbReference>
<dbReference type="Gene3D" id="1.20.59.10">
    <property type="entry name" value="Chorismate mutase"/>
    <property type="match status" value="1"/>
</dbReference>
<evidence type="ECO:0000313" key="3">
    <source>
        <dbReference type="EMBL" id="CAA9445713.1"/>
    </source>
</evidence>
<dbReference type="SUPFAM" id="SSF89796">
    <property type="entry name" value="CoA-transferase family III (CaiB/BaiF)"/>
    <property type="match status" value="1"/>
</dbReference>
<dbReference type="InterPro" id="IPR023606">
    <property type="entry name" value="CoA-Trfase_III_dom_1_sf"/>
</dbReference>
<dbReference type="Pfam" id="PF01817">
    <property type="entry name" value="CM_2"/>
    <property type="match status" value="1"/>
</dbReference>
<organism evidence="3">
    <name type="scientific">uncultured Rubrobacteraceae bacterium</name>
    <dbReference type="NCBI Taxonomy" id="349277"/>
    <lineage>
        <taxon>Bacteria</taxon>
        <taxon>Bacillati</taxon>
        <taxon>Actinomycetota</taxon>
        <taxon>Rubrobacteria</taxon>
        <taxon>Rubrobacterales</taxon>
        <taxon>Rubrobacteraceae</taxon>
        <taxon>environmental samples</taxon>
    </lineage>
</organism>
<dbReference type="SUPFAM" id="SSF48600">
    <property type="entry name" value="Chorismate mutase II"/>
    <property type="match status" value="1"/>
</dbReference>
<keyword evidence="1" id="KW-0808">Transferase</keyword>
<accession>A0A6J4QS72</accession>
<dbReference type="SMART" id="SM00830">
    <property type="entry name" value="CM_2"/>
    <property type="match status" value="1"/>
</dbReference>
<dbReference type="PANTHER" id="PTHR48207">
    <property type="entry name" value="SUCCINATE--HYDROXYMETHYLGLUTARATE COA-TRANSFERASE"/>
    <property type="match status" value="1"/>
</dbReference>
<dbReference type="InterPro" id="IPR003673">
    <property type="entry name" value="CoA-Trfase_fam_III"/>
</dbReference>
<dbReference type="Pfam" id="PF02515">
    <property type="entry name" value="CoA_transf_3"/>
    <property type="match status" value="1"/>
</dbReference>
<dbReference type="InterPro" id="IPR036979">
    <property type="entry name" value="CM_dom_sf"/>
</dbReference>
<dbReference type="InterPro" id="IPR050483">
    <property type="entry name" value="CoA-transferase_III_domain"/>
</dbReference>
<dbReference type="Gene3D" id="3.30.1540.10">
    <property type="entry name" value="formyl-coa transferase, domain 3"/>
    <property type="match status" value="1"/>
</dbReference>
<dbReference type="GO" id="GO:0008410">
    <property type="term" value="F:CoA-transferase activity"/>
    <property type="evidence" value="ECO:0007669"/>
    <property type="project" value="TreeGrafter"/>
</dbReference>
<name>A0A6J4QS72_9ACTN</name>
<dbReference type="InterPro" id="IPR044855">
    <property type="entry name" value="CoA-Trfase_III_dom3_sf"/>
</dbReference>
<dbReference type="GO" id="GO:0046417">
    <property type="term" value="P:chorismate metabolic process"/>
    <property type="evidence" value="ECO:0007669"/>
    <property type="project" value="InterPro"/>
</dbReference>
<dbReference type="GO" id="GO:0004106">
    <property type="term" value="F:chorismate mutase activity"/>
    <property type="evidence" value="ECO:0007669"/>
    <property type="project" value="InterPro"/>
</dbReference>
<reference evidence="3" key="1">
    <citation type="submission" date="2020-02" db="EMBL/GenBank/DDBJ databases">
        <authorList>
            <person name="Meier V. D."/>
        </authorList>
    </citation>
    <scope>NUCLEOTIDE SEQUENCE</scope>
    <source>
        <strain evidence="3">AVDCRST_MAG80</strain>
    </source>
</reference>
<proteinExistence type="predicted"/>
<dbReference type="InterPro" id="IPR002701">
    <property type="entry name" value="CM_II_prokaryot"/>
</dbReference>
<dbReference type="Gene3D" id="3.40.50.10540">
    <property type="entry name" value="Crotonobetainyl-coa:carnitine coa-transferase, domain 1"/>
    <property type="match status" value="1"/>
</dbReference>
<evidence type="ECO:0000256" key="1">
    <source>
        <dbReference type="ARBA" id="ARBA00022679"/>
    </source>
</evidence>
<gene>
    <name evidence="3" type="ORF">AVDCRST_MAG80-1748</name>
</gene>
<dbReference type="PROSITE" id="PS51168">
    <property type="entry name" value="CHORISMATE_MUT_2"/>
    <property type="match status" value="1"/>
</dbReference>
<evidence type="ECO:0000259" key="2">
    <source>
        <dbReference type="PROSITE" id="PS51168"/>
    </source>
</evidence>
<dbReference type="InterPro" id="IPR036263">
    <property type="entry name" value="Chorismate_II_sf"/>
</dbReference>
<feature type="domain" description="Chorismate mutase" evidence="2">
    <location>
        <begin position="384"/>
        <end position="474"/>
    </location>
</feature>
<protein>
    <submittedName>
        <fullName evidence="3">L-carnitine dehydratase/bile acid-inducible protein F</fullName>
    </submittedName>
</protein>